<evidence type="ECO:0000256" key="2">
    <source>
        <dbReference type="SAM" id="MobiDB-lite"/>
    </source>
</evidence>
<evidence type="ECO:0000256" key="1">
    <source>
        <dbReference type="SAM" id="Coils"/>
    </source>
</evidence>
<organism evidence="5">
    <name type="scientific">Tanacetum cinerariifolium</name>
    <name type="common">Dalmatian daisy</name>
    <name type="synonym">Chrysanthemum cinerariifolium</name>
    <dbReference type="NCBI Taxonomy" id="118510"/>
    <lineage>
        <taxon>Eukaryota</taxon>
        <taxon>Viridiplantae</taxon>
        <taxon>Streptophyta</taxon>
        <taxon>Embryophyta</taxon>
        <taxon>Tracheophyta</taxon>
        <taxon>Spermatophyta</taxon>
        <taxon>Magnoliopsida</taxon>
        <taxon>eudicotyledons</taxon>
        <taxon>Gunneridae</taxon>
        <taxon>Pentapetalae</taxon>
        <taxon>asterids</taxon>
        <taxon>campanulids</taxon>
        <taxon>Asterales</taxon>
        <taxon>Asteraceae</taxon>
        <taxon>Asteroideae</taxon>
        <taxon>Anthemideae</taxon>
        <taxon>Anthemidinae</taxon>
        <taxon>Tanacetum</taxon>
    </lineage>
</organism>
<dbReference type="Pfam" id="PF13976">
    <property type="entry name" value="gag_pre-integrs"/>
    <property type="match status" value="1"/>
</dbReference>
<dbReference type="EMBL" id="BKCJ010000199">
    <property type="protein sequence ID" value="GEU30896.1"/>
    <property type="molecule type" value="Genomic_DNA"/>
</dbReference>
<dbReference type="PANTHER" id="PTHR11439:SF463">
    <property type="entry name" value="REVERSE TRANSCRIPTASE TY1_COPIA-TYPE DOMAIN-CONTAINING PROTEIN"/>
    <property type="match status" value="1"/>
</dbReference>
<comment type="caution">
    <text evidence="5">The sequence shown here is derived from an EMBL/GenBank/DDBJ whole genome shotgun (WGS) entry which is preliminary data.</text>
</comment>
<feature type="domain" description="GAG-pre-integrase" evidence="4">
    <location>
        <begin position="648"/>
        <end position="694"/>
    </location>
</feature>
<reference evidence="5" key="1">
    <citation type="journal article" date="2019" name="Sci. Rep.">
        <title>Draft genome of Tanacetum cinerariifolium, the natural source of mosquito coil.</title>
        <authorList>
            <person name="Yamashiro T."/>
            <person name="Shiraishi A."/>
            <person name="Satake H."/>
            <person name="Nakayama K."/>
        </authorList>
    </citation>
    <scope>NUCLEOTIDE SEQUENCE</scope>
</reference>
<feature type="coiled-coil region" evidence="1">
    <location>
        <begin position="403"/>
        <end position="430"/>
    </location>
</feature>
<evidence type="ECO:0008006" key="6">
    <source>
        <dbReference type="Google" id="ProtNLM"/>
    </source>
</evidence>
<dbReference type="PANTHER" id="PTHR11439">
    <property type="entry name" value="GAG-POL-RELATED RETROTRANSPOSON"/>
    <property type="match status" value="1"/>
</dbReference>
<gene>
    <name evidence="5" type="ORF">Tci_002874</name>
</gene>
<feature type="region of interest" description="Disordered" evidence="2">
    <location>
        <begin position="721"/>
        <end position="790"/>
    </location>
</feature>
<protein>
    <recommendedName>
        <fullName evidence="6">Reverse transcriptase Ty1/copia-type domain-containing protein</fullName>
    </recommendedName>
</protein>
<dbReference type="AlphaFoldDB" id="A0A6L2J271"/>
<name>A0A6L2J271_TANCI</name>
<feature type="domain" description="Reverse transcriptase Ty1/copia-type" evidence="3">
    <location>
        <begin position="817"/>
        <end position="942"/>
    </location>
</feature>
<dbReference type="CDD" id="cd09272">
    <property type="entry name" value="RNase_HI_RT_Ty1"/>
    <property type="match status" value="1"/>
</dbReference>
<feature type="region of interest" description="Disordered" evidence="2">
    <location>
        <begin position="268"/>
        <end position="293"/>
    </location>
</feature>
<dbReference type="InterPro" id="IPR025724">
    <property type="entry name" value="GAG-pre-integrase_dom"/>
</dbReference>
<feature type="compositionally biased region" description="Polar residues" evidence="2">
    <location>
        <begin position="721"/>
        <end position="742"/>
    </location>
</feature>
<proteinExistence type="predicted"/>
<evidence type="ECO:0000259" key="3">
    <source>
        <dbReference type="Pfam" id="PF07727"/>
    </source>
</evidence>
<evidence type="ECO:0000259" key="4">
    <source>
        <dbReference type="Pfam" id="PF13976"/>
    </source>
</evidence>
<dbReference type="InterPro" id="IPR013103">
    <property type="entry name" value="RVT_2"/>
</dbReference>
<accession>A0A6L2J271</accession>
<evidence type="ECO:0000313" key="5">
    <source>
        <dbReference type="EMBL" id="GEU30896.1"/>
    </source>
</evidence>
<sequence>MLKEFDTKDLEDLYKLIKAKYGSTRPVEDLDLILLGDLKTMFEPHVENKVWKRQQGYKVLEWKLYNSCGVHSLRMQSMKIYMLVEKTYPLTPPTLTMMLDRQLQLTSSTDSQMHNNIMAAGSRDRPSMLATRQYPQWRSRFLRYIDTRTNGEALRKCILSGPYKPTTVLVQAVDATDDSPAIPEHKTEAIERLQQGESLNIQDVKTNLFWEFGKFTSHDGESMESYYTRFYKLMNEMIRNNLTVATMQVNVQFLQQLQPEWSRYKGKKIAKPITPPSETAFEEDSDPEQAQRDKDMQKNLALIAKYFKKIYKPTNNNLKLKEQECGYESTVQNDAGYNVFANDLQHYEQSESVSNTCLVETDDSNVIPDSLDIKSLGESISVRDSCLVSLQTKQAEFEKYKAFNDRTIDYDKLERKLKEALRQLAQKDIEIKEGLKTKAYEISVVKEKHDELVKQSLLTKSHYEGLVKQKTKVPTYNGRPTFANPRYPKQAESEIPCLYAFPYDQSTHANRLIPDGEETLALERESKGKSVDTKFDKTSVVRQPNAQQIPKPSVLGKPDPFSNSLDRIYFSKTMLVPKTNMSEGLSKPVTAQTLPPTARQAVEGLNHNLFSVGQFCDADLEVAFQKSTCFVRDLQGNDLLTGNRGSDIYTISLQESTSSCLMAKASATQAWLWHRRLSHLNFDYINLLLKKDVVIDGNVPSQQELDLLFGPLYDEVFNAGSNLQDKQPSTNIQPTSAPSTPTYVHAEENNDNQAGEGEHLPDDEFTNPLCAPTQKEAESSSHYIGNSNVPTFNQPQVSKHRWTKDHLLEQEAMADSAWIEAMQEELHQFDRLQARLIAKGYAQEEGIDFEESFAPVARLEAVWIFIAYAAQKSFPIYQMDVKMTFLNGPLKEEVYVAQPDRFVDPDHPEKVYRLRKALYGLKQAPRGWYDELSKFLTLKGFTKGLQIHQSQGGIFINQAKYTLEILHKHGMEKSQSIGTPMATKSKLDADLSGNPVDQTDYRSKIRSLMYLTSSRPDIVQAGSSFDLTAFSDVDHARCIDSRKSTSGGIQFLGDKLASWMSKKQNCTAMSSAEAEYVATEYQLADMFTKALPEDIFKYLIRRIGMRCLTPAKLEVLAKESA</sequence>
<dbReference type="Pfam" id="PF07727">
    <property type="entry name" value="RVT_2"/>
    <property type="match status" value="1"/>
</dbReference>
<feature type="compositionally biased region" description="Polar residues" evidence="2">
    <location>
        <begin position="780"/>
        <end position="790"/>
    </location>
</feature>
<keyword evidence="1" id="KW-0175">Coiled coil</keyword>